<evidence type="ECO:0000313" key="2">
    <source>
        <dbReference type="Proteomes" id="UP000260812"/>
    </source>
</evidence>
<name>A0A3E3I735_9FIRM</name>
<proteinExistence type="predicted"/>
<reference evidence="1" key="1">
    <citation type="submission" date="2018-08" db="EMBL/GenBank/DDBJ databases">
        <title>A genome reference for cultivated species of the human gut microbiota.</title>
        <authorList>
            <person name="Zou Y."/>
            <person name="Xue W."/>
            <person name="Luo G."/>
        </authorList>
    </citation>
    <scope>NUCLEOTIDE SEQUENCE [LARGE SCALE GENOMIC DNA]</scope>
    <source>
        <strain evidence="1">TF05-5AC</strain>
    </source>
</reference>
<dbReference type="Proteomes" id="UP000260812">
    <property type="component" value="Unassembled WGS sequence"/>
</dbReference>
<gene>
    <name evidence="1" type="ORF">DXC51_09920</name>
</gene>
<keyword evidence="2" id="KW-1185">Reference proteome</keyword>
<dbReference type="AlphaFoldDB" id="A0A3E3I735"/>
<sequence>MRLFHVSEESGIRVFEPRIPLRKDLDQTVGLVWAIDEKRLPNFLTPRDCPRVTYHVGENTTEEDRKRFFSSPGVSHVVILEHRWFPAMLDTVLHLYEFNPGEFTLQDDIAGYYVSSSVQIPVAEYEIKNPLQALIDRGVEVRFTDRLWEAAGEVKASTLNWSLCRMGYAQP</sequence>
<dbReference type="Pfam" id="PF21820">
    <property type="entry name" value="DUF6886"/>
    <property type="match status" value="1"/>
</dbReference>
<comment type="caution">
    <text evidence="1">The sequence shown here is derived from an EMBL/GenBank/DDBJ whole genome shotgun (WGS) entry which is preliminary data.</text>
</comment>
<accession>A0A3E3I735</accession>
<protein>
    <submittedName>
        <fullName evidence="1">Uncharacterized protein</fullName>
    </submittedName>
</protein>
<dbReference type="InterPro" id="IPR049253">
    <property type="entry name" value="DUF6886"/>
</dbReference>
<dbReference type="RefSeq" id="WP_102287039.1">
    <property type="nucleotide sequence ID" value="NZ_JBKVAZ010000020.1"/>
</dbReference>
<dbReference type="EMBL" id="QVLV01000005">
    <property type="protein sequence ID" value="RGE61849.1"/>
    <property type="molecule type" value="Genomic_DNA"/>
</dbReference>
<organism evidence="1 2">
    <name type="scientific">Eisenbergiella massiliensis</name>
    <dbReference type="NCBI Taxonomy" id="1720294"/>
    <lineage>
        <taxon>Bacteria</taxon>
        <taxon>Bacillati</taxon>
        <taxon>Bacillota</taxon>
        <taxon>Clostridia</taxon>
        <taxon>Lachnospirales</taxon>
        <taxon>Lachnospiraceae</taxon>
        <taxon>Eisenbergiella</taxon>
    </lineage>
</organism>
<evidence type="ECO:0000313" key="1">
    <source>
        <dbReference type="EMBL" id="RGE61849.1"/>
    </source>
</evidence>
<dbReference type="GeneID" id="97987186"/>